<dbReference type="InterPro" id="IPR036526">
    <property type="entry name" value="C-N_Hydrolase_sf"/>
</dbReference>
<dbReference type="OrthoDB" id="9801938at2"/>
<dbReference type="SUPFAM" id="SSF56317">
    <property type="entry name" value="Carbon-nitrogen hydrolase"/>
    <property type="match status" value="1"/>
</dbReference>
<sequence>MPPPRLNLATYQFDAELGAVDRNLDRIAEILTRLSPGETDIIAFPEMCDTGYAMDVIAERAVTWGEDHLRRIKSLAREKRTAILLGLSERENGRVHNTVAVIGKDGQLVHKYRKTHLVTIAPIHEERTITPGNELGYFEMDGTPCGVMTCYELRFPEIARALTLRGIQVLFVPTAWPLVRVDHLMTLVRARAIENQVFVVLASRVGTDAGTTFSGRSLIVDPNGNFLAEGSESAEELLRATIDPSETARARQNIRALSERRPELYE</sequence>
<comment type="caution">
    <text evidence="2">The sequence shown here is derived from an EMBL/GenBank/DDBJ whole genome shotgun (WGS) entry which is preliminary data.</text>
</comment>
<protein>
    <submittedName>
        <fullName evidence="2">Putative amidohydrolase</fullName>
    </submittedName>
</protein>
<dbReference type="PANTHER" id="PTHR23088:SF27">
    <property type="entry name" value="DEAMINATED GLUTATHIONE AMIDASE"/>
    <property type="match status" value="1"/>
</dbReference>
<dbReference type="InterPro" id="IPR003010">
    <property type="entry name" value="C-N_Hydrolase"/>
</dbReference>
<dbReference type="Gene3D" id="3.60.110.10">
    <property type="entry name" value="Carbon-nitrogen hydrolase"/>
    <property type="match status" value="1"/>
</dbReference>
<dbReference type="GO" id="GO:0016787">
    <property type="term" value="F:hydrolase activity"/>
    <property type="evidence" value="ECO:0007669"/>
    <property type="project" value="UniProtKB-KW"/>
</dbReference>
<evidence type="ECO:0000313" key="2">
    <source>
        <dbReference type="EMBL" id="PPK88495.1"/>
    </source>
</evidence>
<dbReference type="PANTHER" id="PTHR23088">
    <property type="entry name" value="NITRILASE-RELATED"/>
    <property type="match status" value="1"/>
</dbReference>
<dbReference type="Proteomes" id="UP000237662">
    <property type="component" value="Unassembled WGS sequence"/>
</dbReference>
<dbReference type="RefSeq" id="WP_104419040.1">
    <property type="nucleotide sequence ID" value="NZ_PTJC01000005.1"/>
</dbReference>
<reference evidence="2 3" key="1">
    <citation type="submission" date="2018-02" db="EMBL/GenBank/DDBJ databases">
        <title>Genomic Encyclopedia of Archaeal and Bacterial Type Strains, Phase II (KMG-II): from individual species to whole genera.</title>
        <authorList>
            <person name="Goeker M."/>
        </authorList>
    </citation>
    <scope>NUCLEOTIDE SEQUENCE [LARGE SCALE GENOMIC DNA]</scope>
    <source>
        <strain evidence="2 3">DSM 29526</strain>
    </source>
</reference>
<proteinExistence type="predicted"/>
<dbReference type="PROSITE" id="PS50263">
    <property type="entry name" value="CN_HYDROLASE"/>
    <property type="match status" value="1"/>
</dbReference>
<evidence type="ECO:0000259" key="1">
    <source>
        <dbReference type="PROSITE" id="PS50263"/>
    </source>
</evidence>
<keyword evidence="3" id="KW-1185">Reference proteome</keyword>
<evidence type="ECO:0000313" key="3">
    <source>
        <dbReference type="Proteomes" id="UP000237662"/>
    </source>
</evidence>
<dbReference type="Pfam" id="PF00795">
    <property type="entry name" value="CN_hydrolase"/>
    <property type="match status" value="1"/>
</dbReference>
<organism evidence="2 3">
    <name type="scientific">Neolewinella xylanilytica</name>
    <dbReference type="NCBI Taxonomy" id="1514080"/>
    <lineage>
        <taxon>Bacteria</taxon>
        <taxon>Pseudomonadati</taxon>
        <taxon>Bacteroidota</taxon>
        <taxon>Saprospiria</taxon>
        <taxon>Saprospirales</taxon>
        <taxon>Lewinellaceae</taxon>
        <taxon>Neolewinella</taxon>
    </lineage>
</organism>
<keyword evidence="2" id="KW-0378">Hydrolase</keyword>
<feature type="domain" description="CN hydrolase" evidence="1">
    <location>
        <begin position="4"/>
        <end position="244"/>
    </location>
</feature>
<dbReference type="EMBL" id="PTJC01000005">
    <property type="protein sequence ID" value="PPK88495.1"/>
    <property type="molecule type" value="Genomic_DNA"/>
</dbReference>
<gene>
    <name evidence="2" type="ORF">CLV84_1463</name>
</gene>
<name>A0A2S6IAH8_9BACT</name>
<dbReference type="AlphaFoldDB" id="A0A2S6IAH8"/>
<accession>A0A2S6IAH8</accession>